<feature type="region of interest" description="Disordered" evidence="2">
    <location>
        <begin position="234"/>
        <end position="253"/>
    </location>
</feature>
<keyword evidence="4" id="KW-1185">Reference proteome</keyword>
<dbReference type="Pfam" id="PF08610">
    <property type="entry name" value="Pex16"/>
    <property type="match status" value="1"/>
</dbReference>
<protein>
    <submittedName>
        <fullName evidence="3">Swap70 protein</fullName>
    </submittedName>
</protein>
<proteinExistence type="predicted"/>
<keyword evidence="1" id="KW-0175">Coiled coil</keyword>
<dbReference type="InterPro" id="IPR011050">
    <property type="entry name" value="Pectin_lyase_fold/virulence"/>
</dbReference>
<reference evidence="3" key="1">
    <citation type="submission" date="2021-02" db="EMBL/GenBank/DDBJ databases">
        <authorList>
            <person name="Dougan E. K."/>
            <person name="Rhodes N."/>
            <person name="Thang M."/>
            <person name="Chan C."/>
        </authorList>
    </citation>
    <scope>NUCLEOTIDE SEQUENCE</scope>
</reference>
<feature type="coiled-coil region" evidence="1">
    <location>
        <begin position="974"/>
        <end position="1004"/>
    </location>
</feature>
<sequence>MVRPHCETIVQVVGMQPSLSQPWGQPLTQPQSVHITPRVEGIFDLCPWCRSLYTRNSDFCHKCGEQRHPSQATFLDDVPECAQKLQTPLHTVIEESSIEGMSSMLSSHPRSIYELHDPLMRMGVLSQDFSKCPHCHDTYPADAVFCQQCGQPREYDSEGNELVYIQAEYLSVTDPERRAQLEEVKAMLQLMLEGRPDLGYMGDNDVRPEAAPNGSSPADVFEYKGWVRSPDSTFVTSAPDRQGTRSLDDTGSMPWEQTSPKLQLFDLCPCGSLHLPDAWFCHRCGARRLGSGTNPGSAAQLRFTEEVLAARQWIDHSTASAETISLTYDACEPQYESDMNWFEWLTLIPSETPAESGESHFIRQDWNIDDMHHAPQKRRWAGKHHESITGCAIPTLPTADERLTGTPHRPTRISIRRSCVLEARLSSAANDGSLCVPEANVQVIQTDQATPHPEVSASDGCGSLQELRHQAHLEQQLLQSQLQQLQGPQGTEGSLGGLPLQQPLHPSQLSLFQPLRQSDVPNIWAPHAPLPESCHQSRFGQPLQDPLKAQPSPCVSYQMAPPPSWCQHGNPAACPSAKAPGAPDWQMEPSTWIHGFNEVPSLLPPRGLDAPKLMLKPLVPPAQVSAPLHGCGVESLRPPQAQTQGQQGWVLAQDPASASFDRAFGPGPVPLEHPWSRGAGGTLDFGTDPGLNRLAGVSAKQDKEILATLHSSGFAVDLSADSRPDLSQVLDTMVATQGSAHSGFDAAMDRAAQPSELRCGAQVTSDGASHASCLHSTSNPSRPSKPGPAGHAEVLRSGPMVAAEEFLRSYRPQMHLQSLMYPNGAKVDFTELAPVLRAVALANSQSAPRMLQAIESGSHVRTALQVFRECDAHGCGFLTWSNGGIRDFVMSVFIQLGLVPPAEMQTYAAHTLFDMNRTMCLSACDCLCLTDTLLRAIFLFNSEGEAESVAKAAAKARPSTSPPQRRLPRVVPVAEELAEAQAETDRLRRELEELRAAEAQADAIDTVDGIESEVLAHEPTVSAGTGGHAASETAALVWTARAHAENSRLEKELKSLRSLASRQRGEVQWLHDLRKQLKTTCRQEELEREHQQLVELQEDAAEAEQERELERRREQRLEALVQERQERRKRIEQRERELQEQELAHDLEQQRLLRKEQDLQLREKELQKERERRLQQAEVLRGQELDFSRELGRFKGSGGVLAEEMTSPPSASSDRLEPEEEADADSAEAAAQAAAQSLENRKLRRELESLRALAQWQQSEVGAVLACRSADEPIQPDDARRSSPGQVGSRPRGSLVMAALAGEALAQRADQSVEAGAPVSTLTCACGNTLAPDALFCHHCGRAASGQLREGLRSPGRLEPLAQEPTASRVRQQGLRSGIEEYDRTVRDLMSRVLGRPGDPGTCQTYAAAEKRVIEPWESVEWSSAEHVPYWQSMSRLQGLCMVFILPAFAVEDASVLLHVSRYQTDSVLGPCAHCQIFPFDAWAPSIRAGNCHDFEIHSSSAPRTTATITCNLEGGQKQFRFPPGIFEIHEQLLVPERTSLIGAQDPNNWSEPTRSPNWEEQTLFLATRGVTQYSMVYCHAADMVTTRVGFVLSSFVTVRNVSYQGIDTIRPNDNGALCGGGAFETKGCAENSCAASDVNNGGSDGLGSFNVTIENVRLNDFFFPEDRTKVGASIPGNYDCKTDKWMQECCFCKPNDVRSTQVGVWVPQTRDQEGTRNILVRNLISRSAQADAINLHGRVRDAVVEFVYFENTGDDMYVLWGGDANPANVTFRNCIAVNPGIMRPNWYGNCVATYGLKSVVFDSITCRAPAPQHPILQPESGESCIDTSMFVFYTSFGGSYPTDNSITIKNWTFQDLDGRPYTSEEGSQTTYTPGKMVWTRAAGVLAPFYLPNQKQQVNVHAALTAQRVFMDKWGEQLEQMLQMCVVLVPVQEDDDDKAGFWSQAVYSLSDLFNLYRTVVLRSPEEIPVCDYPDAGVQVMRPPSKELRRARLSYMLAAFALRALRSIQVLIEMDAFRRSGSKHALQVCLRVEIVKLVLKAFLRFRMPFNFYVDEVAIEDAEPPKLLEQRNAALLGKRDEQTTTSEASRVPDATAQTAYVGRRTGRSLKALEAAESDSPPEAAVAPP</sequence>
<evidence type="ECO:0000256" key="1">
    <source>
        <dbReference type="SAM" id="Coils"/>
    </source>
</evidence>
<dbReference type="Gene3D" id="2.160.20.10">
    <property type="entry name" value="Single-stranded right-handed beta-helix, Pectin lyase-like"/>
    <property type="match status" value="1"/>
</dbReference>
<feature type="region of interest" description="Disordered" evidence="2">
    <location>
        <begin position="1197"/>
        <end position="1228"/>
    </location>
</feature>
<organism evidence="3 4">
    <name type="scientific">Symbiodinium natans</name>
    <dbReference type="NCBI Taxonomy" id="878477"/>
    <lineage>
        <taxon>Eukaryota</taxon>
        <taxon>Sar</taxon>
        <taxon>Alveolata</taxon>
        <taxon>Dinophyceae</taxon>
        <taxon>Suessiales</taxon>
        <taxon>Symbiodiniaceae</taxon>
        <taxon>Symbiodinium</taxon>
    </lineage>
</organism>
<comment type="caution">
    <text evidence="3">The sequence shown here is derived from an EMBL/GenBank/DDBJ whole genome shotgun (WGS) entry which is preliminary data.</text>
</comment>
<evidence type="ECO:0000313" key="3">
    <source>
        <dbReference type="EMBL" id="CAE7218968.1"/>
    </source>
</evidence>
<evidence type="ECO:0000313" key="4">
    <source>
        <dbReference type="Proteomes" id="UP000604046"/>
    </source>
</evidence>
<accession>A0A812K9I3</accession>
<evidence type="ECO:0000256" key="2">
    <source>
        <dbReference type="SAM" id="MobiDB-lite"/>
    </source>
</evidence>
<feature type="region of interest" description="Disordered" evidence="2">
    <location>
        <begin position="1272"/>
        <end position="1291"/>
    </location>
</feature>
<dbReference type="OrthoDB" id="2021143at2759"/>
<feature type="coiled-coil region" evidence="1">
    <location>
        <begin position="1039"/>
        <end position="1172"/>
    </location>
</feature>
<dbReference type="InterPro" id="IPR013919">
    <property type="entry name" value="Pex16"/>
</dbReference>
<dbReference type="InterPro" id="IPR012334">
    <property type="entry name" value="Pectin_lyas_fold"/>
</dbReference>
<dbReference type="Proteomes" id="UP000604046">
    <property type="component" value="Unassembled WGS sequence"/>
</dbReference>
<gene>
    <name evidence="3" type="primary">Swap70</name>
    <name evidence="3" type="ORF">SNAT2548_LOCUS7903</name>
</gene>
<name>A0A812K9I3_9DINO</name>
<dbReference type="SUPFAM" id="SSF51126">
    <property type="entry name" value="Pectin lyase-like"/>
    <property type="match status" value="1"/>
</dbReference>
<feature type="non-terminal residue" evidence="3">
    <location>
        <position position="2126"/>
    </location>
</feature>
<feature type="compositionally biased region" description="Acidic residues" evidence="2">
    <location>
        <begin position="1217"/>
        <end position="1226"/>
    </location>
</feature>
<feature type="coiled-coil region" evidence="1">
    <location>
        <begin position="1233"/>
        <end position="1260"/>
    </location>
</feature>
<feature type="region of interest" description="Disordered" evidence="2">
    <location>
        <begin position="769"/>
        <end position="793"/>
    </location>
</feature>
<feature type="region of interest" description="Disordered" evidence="2">
    <location>
        <begin position="2076"/>
        <end position="2095"/>
    </location>
</feature>
<dbReference type="EMBL" id="CAJNDS010000566">
    <property type="protein sequence ID" value="CAE7218968.1"/>
    <property type="molecule type" value="Genomic_DNA"/>
</dbReference>